<feature type="compositionally biased region" description="Low complexity" evidence="1">
    <location>
        <begin position="1"/>
        <end position="10"/>
    </location>
</feature>
<proteinExistence type="predicted"/>
<gene>
    <name evidence="2" type="ORF">C8J48_1256</name>
</gene>
<feature type="compositionally biased region" description="Basic residues" evidence="1">
    <location>
        <begin position="11"/>
        <end position="23"/>
    </location>
</feature>
<protein>
    <submittedName>
        <fullName evidence="2">Uncharacterized protein</fullName>
    </submittedName>
</protein>
<evidence type="ECO:0000256" key="1">
    <source>
        <dbReference type="SAM" id="MobiDB-lite"/>
    </source>
</evidence>
<organism evidence="2 3">
    <name type="scientific">Desmospora activa DSM 45169</name>
    <dbReference type="NCBI Taxonomy" id="1121389"/>
    <lineage>
        <taxon>Bacteria</taxon>
        <taxon>Bacillati</taxon>
        <taxon>Bacillota</taxon>
        <taxon>Bacilli</taxon>
        <taxon>Bacillales</taxon>
        <taxon>Thermoactinomycetaceae</taxon>
        <taxon>Desmospora</taxon>
    </lineage>
</organism>
<evidence type="ECO:0000313" key="2">
    <source>
        <dbReference type="EMBL" id="PTM58669.1"/>
    </source>
</evidence>
<dbReference type="AlphaFoldDB" id="A0A2T4Z9V2"/>
<dbReference type="EMBL" id="PZZP01000001">
    <property type="protein sequence ID" value="PTM58669.1"/>
    <property type="molecule type" value="Genomic_DNA"/>
</dbReference>
<keyword evidence="3" id="KW-1185">Reference proteome</keyword>
<reference evidence="2 3" key="1">
    <citation type="submission" date="2018-04" db="EMBL/GenBank/DDBJ databases">
        <title>Genomic Encyclopedia of Archaeal and Bacterial Type Strains, Phase II (KMG-II): from individual species to whole genera.</title>
        <authorList>
            <person name="Goeker M."/>
        </authorList>
    </citation>
    <scope>NUCLEOTIDE SEQUENCE [LARGE SCALE GENOMIC DNA]</scope>
    <source>
        <strain evidence="2 3">DSM 45169</strain>
    </source>
</reference>
<name>A0A2T4Z9V2_9BACL</name>
<sequence>MSNPRTPTRPRQVRKPRPRRAGPRAKQQLPRQSTNQSKKIDLSSVINGFFTFRTTVKDLSLSLQRLENIMDNAFRMFEMATGWMGQRRPGRRPPLRLIRPRQELDEDIPRLDLPLDDSPGMGRRQTGGNPLAKMMENVDMTQLFKLMQSPIVQQLLKGMMQARTSDAQTRQHKPKPRARKQG</sequence>
<feature type="region of interest" description="Disordered" evidence="1">
    <location>
        <begin position="110"/>
        <end position="131"/>
    </location>
</feature>
<evidence type="ECO:0000313" key="3">
    <source>
        <dbReference type="Proteomes" id="UP000241639"/>
    </source>
</evidence>
<dbReference type="RefSeq" id="WP_107725441.1">
    <property type="nucleotide sequence ID" value="NZ_PZZP01000001.1"/>
</dbReference>
<dbReference type="Proteomes" id="UP000241639">
    <property type="component" value="Unassembled WGS sequence"/>
</dbReference>
<accession>A0A2T4Z9V2</accession>
<feature type="region of interest" description="Disordered" evidence="1">
    <location>
        <begin position="1"/>
        <end position="39"/>
    </location>
</feature>
<comment type="caution">
    <text evidence="2">The sequence shown here is derived from an EMBL/GenBank/DDBJ whole genome shotgun (WGS) entry which is preliminary data.</text>
</comment>
<feature type="compositionally biased region" description="Basic residues" evidence="1">
    <location>
        <begin position="170"/>
        <end position="182"/>
    </location>
</feature>
<feature type="region of interest" description="Disordered" evidence="1">
    <location>
        <begin position="160"/>
        <end position="182"/>
    </location>
</feature>
<dbReference type="OrthoDB" id="2990859at2"/>